<evidence type="ECO:0000313" key="4">
    <source>
        <dbReference type="Proteomes" id="UP000267029"/>
    </source>
</evidence>
<dbReference type="GO" id="GO:0003723">
    <property type="term" value="F:RNA binding"/>
    <property type="evidence" value="ECO:0007669"/>
    <property type="project" value="TreeGrafter"/>
</dbReference>
<evidence type="ECO:0000313" key="3">
    <source>
        <dbReference type="EMBL" id="VDD79461.1"/>
    </source>
</evidence>
<evidence type="ECO:0000259" key="1">
    <source>
        <dbReference type="Pfam" id="PF08389"/>
    </source>
</evidence>
<dbReference type="InterPro" id="IPR016024">
    <property type="entry name" value="ARM-type_fold"/>
</dbReference>
<reference evidence="3 4" key="1">
    <citation type="submission" date="2018-10" db="EMBL/GenBank/DDBJ databases">
        <authorList>
            <consortium name="Pathogen Informatics"/>
        </authorList>
    </citation>
    <scope>NUCLEOTIDE SEQUENCE [LARGE SCALE GENOMIC DNA]</scope>
</reference>
<dbReference type="GO" id="GO:0005634">
    <property type="term" value="C:nucleus"/>
    <property type="evidence" value="ECO:0007669"/>
    <property type="project" value="TreeGrafter"/>
</dbReference>
<feature type="domain" description="Exportin-5 C-terminal" evidence="2">
    <location>
        <begin position="458"/>
        <end position="960"/>
    </location>
</feature>
<keyword evidence="4" id="KW-1185">Reference proteome</keyword>
<dbReference type="InterPro" id="IPR045478">
    <property type="entry name" value="Exportin-5_C"/>
</dbReference>
<gene>
    <name evidence="3" type="ORF">MCOS_LOCUS5464</name>
</gene>
<dbReference type="SUPFAM" id="SSF48371">
    <property type="entry name" value="ARM repeat"/>
    <property type="match status" value="1"/>
</dbReference>
<dbReference type="Pfam" id="PF08389">
    <property type="entry name" value="Xpo1"/>
    <property type="match status" value="1"/>
</dbReference>
<dbReference type="GO" id="GO:0006611">
    <property type="term" value="P:protein export from nucleus"/>
    <property type="evidence" value="ECO:0007669"/>
    <property type="project" value="InterPro"/>
</dbReference>
<dbReference type="InterPro" id="IPR045065">
    <property type="entry name" value="XPO1/5"/>
</dbReference>
<sequence length="1132" mass="126482">MSLAEVVDSLKKIFSLQTLNAERVSCYKLENMSCRNTEGNAVCLYITQIMVHLIKCEWPQEWPSMIPELINLGKAGVSRRYRIICFQSLQSLIVFDIFRRLSEDLLFFQDVPINRRRELCVALSDNVSQIIHFALDFIFLTVDSRASLVTGFDVDVTRSLKSGLLLLSALLEWCNITSFFEWKAPKEAPTTSETVPSIQLLLYVVLYPKLRTEAAEVLSVILAKKQNNVLGCKSVEMKPTYIYFVAFNSNTRQNPAAVILDITRSVFTNVQYDEELCLFLRRWSEVVSLLECVCRFAVLADFIYPSQPFIKPTSLLARLWEALAFAMDKTLTSVFTGEVMGSKVPLADASHDPNRGHGILVSHLSKCVADGTLVDLPADPGVRQNYLGVLHSLIINCLDTQGEFALKLLMQNLLALIASCLSLFSIQDFATLRYNPCVVTSQATNTLGPLRKYINLRCQSVKNMHISVGVNVFRLVRAQPSALLPFFESFCSELNDIWSNRHGGLGEQCLLLEVVIYLALRLPCSLVQQREKLESILESVFADWKKLDSVLLSFASPERGCENLLEYFGLTQDVDELKAKPDLLVERIPTRLRLRWISAATLSAVRRLNAPLSSEQTERVCVPLAEDLIFPCFCLLRQVVCALPMDQCDQLVCPEKQGRTLNKLWQPATAERCHPSMRAALEVTAGDKALLTRTALKKPAKTGDPKKMVTVEYSVLDSYLPELQSFLSHINVSTIQTCQLLVEVTANLFYSLPTEQLNQLLFNCVCPDIASMPDYRLLQILRYFMIPFVRSCPAANIESALIPLMPYVLDALYQKVNKSWSVVESIDKEEVGEEEATEEIFVEETVRSLSASLVELTRLLLVFTGARQRGKVDSSQEEIDVDVEVQDQMDVAEAAQPIVSESSIVFGPFGKALLAVDSADGAIPVDGMFARMASWLTAAANWPDSKVCTKAAILLVKVIDFTLRRDTPHAHLLLPPEVACQLLIGGLYALRANGQYLSEFGPPLFNVISRAIALIAGGLDAVTAHLEPILFSALNSCQNNTAASKHLANIKKYTLQVFDPNRPPSKKIREQLKNLLQPLIGVAVAEQYKQELSISTLEPLKRPSIRSRRRNENTEARTEMAMRALADLFGGE</sequence>
<dbReference type="GO" id="GO:0042565">
    <property type="term" value="C:RNA nuclear export complex"/>
    <property type="evidence" value="ECO:0007669"/>
    <property type="project" value="TreeGrafter"/>
</dbReference>
<dbReference type="InterPro" id="IPR011989">
    <property type="entry name" value="ARM-like"/>
</dbReference>
<dbReference type="PANTHER" id="PTHR11223:SF3">
    <property type="entry name" value="EXPORTIN-5"/>
    <property type="match status" value="1"/>
</dbReference>
<dbReference type="Pfam" id="PF19273">
    <property type="entry name" value="Exportin-5"/>
    <property type="match status" value="1"/>
</dbReference>
<dbReference type="Proteomes" id="UP000267029">
    <property type="component" value="Unassembled WGS sequence"/>
</dbReference>
<dbReference type="OrthoDB" id="2215036at2759"/>
<dbReference type="GO" id="GO:0006405">
    <property type="term" value="P:RNA export from nucleus"/>
    <property type="evidence" value="ECO:0007669"/>
    <property type="project" value="TreeGrafter"/>
</dbReference>
<dbReference type="Gene3D" id="1.25.10.10">
    <property type="entry name" value="Leucine-rich Repeat Variant"/>
    <property type="match status" value="2"/>
</dbReference>
<dbReference type="PANTHER" id="PTHR11223">
    <property type="entry name" value="EXPORTIN 1/5"/>
    <property type="match status" value="1"/>
</dbReference>
<dbReference type="STRING" id="53468.A0A158QTY5"/>
<feature type="domain" description="Exportin-1/Importin-beta-like" evidence="1">
    <location>
        <begin position="46"/>
        <end position="218"/>
    </location>
</feature>
<dbReference type="GO" id="GO:0005049">
    <property type="term" value="F:nuclear export signal receptor activity"/>
    <property type="evidence" value="ECO:0007669"/>
    <property type="project" value="InterPro"/>
</dbReference>
<proteinExistence type="predicted"/>
<dbReference type="EMBL" id="UXSR01005196">
    <property type="protein sequence ID" value="VDD79461.1"/>
    <property type="molecule type" value="Genomic_DNA"/>
</dbReference>
<organism evidence="3 4">
    <name type="scientific">Mesocestoides corti</name>
    <name type="common">Flatworm</name>
    <dbReference type="NCBI Taxonomy" id="53468"/>
    <lineage>
        <taxon>Eukaryota</taxon>
        <taxon>Metazoa</taxon>
        <taxon>Spiralia</taxon>
        <taxon>Lophotrochozoa</taxon>
        <taxon>Platyhelminthes</taxon>
        <taxon>Cestoda</taxon>
        <taxon>Eucestoda</taxon>
        <taxon>Cyclophyllidea</taxon>
        <taxon>Mesocestoididae</taxon>
        <taxon>Mesocestoides</taxon>
    </lineage>
</organism>
<dbReference type="AlphaFoldDB" id="A0A158QTY5"/>
<accession>A0A158QTY5</accession>
<evidence type="ECO:0000259" key="2">
    <source>
        <dbReference type="Pfam" id="PF19273"/>
    </source>
</evidence>
<dbReference type="InterPro" id="IPR013598">
    <property type="entry name" value="Exportin-1/Importin-b-like"/>
</dbReference>
<protein>
    <recommendedName>
        <fullName evidence="5">Exportin-1/Importin-beta-like domain-containing protein</fullName>
    </recommendedName>
</protein>
<name>A0A158QTY5_MESCO</name>
<evidence type="ECO:0008006" key="5">
    <source>
        <dbReference type="Google" id="ProtNLM"/>
    </source>
</evidence>
<dbReference type="GO" id="GO:0005737">
    <property type="term" value="C:cytoplasm"/>
    <property type="evidence" value="ECO:0007669"/>
    <property type="project" value="TreeGrafter"/>
</dbReference>